<comment type="caution">
    <text evidence="2">The sequence shown here is derived from an EMBL/GenBank/DDBJ whole genome shotgun (WGS) entry which is preliminary data.</text>
</comment>
<dbReference type="AlphaFoldDB" id="A0A9N8ZDA9"/>
<feature type="coiled-coil region" evidence="1">
    <location>
        <begin position="130"/>
        <end position="174"/>
    </location>
</feature>
<dbReference type="Proteomes" id="UP000789759">
    <property type="component" value="Unassembled WGS sequence"/>
</dbReference>
<reference evidence="2" key="1">
    <citation type="submission" date="2021-06" db="EMBL/GenBank/DDBJ databases">
        <authorList>
            <person name="Kallberg Y."/>
            <person name="Tangrot J."/>
            <person name="Rosling A."/>
        </authorList>
    </citation>
    <scope>NUCLEOTIDE SEQUENCE</scope>
    <source>
        <strain evidence="2">FL966</strain>
    </source>
</reference>
<name>A0A9N8ZDA9_9GLOM</name>
<sequence>MVLSRRYLSGSRLVKTANNKFKCPAEDLLSKGDSHKLESCRELDRLINELTHAEEEYLPLTEHGFSFLAEKEKVTITIKNLRKEVANLKSELIKNNNQIASLNERHKKILNVYEILLKKHAILNKDYILLEQENRELDKLAKLFKEIEELSKKIRMLYEEIEKLKKKNELLSCLLTPMSIIGYNFQIYVLHPLLELNI</sequence>
<keyword evidence="1" id="KW-0175">Coiled coil</keyword>
<proteinExistence type="predicted"/>
<feature type="coiled-coil region" evidence="1">
    <location>
        <begin position="36"/>
        <end position="105"/>
    </location>
</feature>
<gene>
    <name evidence="2" type="ORF">CPELLU_LOCUS1559</name>
</gene>
<keyword evidence="3" id="KW-1185">Reference proteome</keyword>
<dbReference type="EMBL" id="CAJVQA010000584">
    <property type="protein sequence ID" value="CAG8481834.1"/>
    <property type="molecule type" value="Genomic_DNA"/>
</dbReference>
<protein>
    <submittedName>
        <fullName evidence="2">2313_t:CDS:1</fullName>
    </submittedName>
</protein>
<evidence type="ECO:0000256" key="1">
    <source>
        <dbReference type="SAM" id="Coils"/>
    </source>
</evidence>
<accession>A0A9N8ZDA9</accession>
<evidence type="ECO:0000313" key="3">
    <source>
        <dbReference type="Proteomes" id="UP000789759"/>
    </source>
</evidence>
<organism evidence="2 3">
    <name type="scientific">Cetraspora pellucida</name>
    <dbReference type="NCBI Taxonomy" id="1433469"/>
    <lineage>
        <taxon>Eukaryota</taxon>
        <taxon>Fungi</taxon>
        <taxon>Fungi incertae sedis</taxon>
        <taxon>Mucoromycota</taxon>
        <taxon>Glomeromycotina</taxon>
        <taxon>Glomeromycetes</taxon>
        <taxon>Diversisporales</taxon>
        <taxon>Gigasporaceae</taxon>
        <taxon>Cetraspora</taxon>
    </lineage>
</organism>
<evidence type="ECO:0000313" key="2">
    <source>
        <dbReference type="EMBL" id="CAG8481834.1"/>
    </source>
</evidence>